<feature type="compositionally biased region" description="Basic and acidic residues" evidence="1">
    <location>
        <begin position="20"/>
        <end position="31"/>
    </location>
</feature>
<dbReference type="EMBL" id="OZ019905">
    <property type="protein sequence ID" value="CAK9200560.1"/>
    <property type="molecule type" value="Genomic_DNA"/>
</dbReference>
<keyword evidence="4" id="KW-1185">Reference proteome</keyword>
<evidence type="ECO:0000256" key="2">
    <source>
        <dbReference type="SAM" id="Phobius"/>
    </source>
</evidence>
<feature type="region of interest" description="Disordered" evidence="1">
    <location>
        <begin position="1"/>
        <end position="31"/>
    </location>
</feature>
<dbReference type="Proteomes" id="UP001497512">
    <property type="component" value="Chromosome 13"/>
</dbReference>
<proteinExistence type="predicted"/>
<protein>
    <submittedName>
        <fullName evidence="3">Uncharacterized protein</fullName>
    </submittedName>
</protein>
<feature type="transmembrane region" description="Helical" evidence="2">
    <location>
        <begin position="95"/>
        <end position="116"/>
    </location>
</feature>
<organism evidence="3 4">
    <name type="scientific">Sphagnum troendelagicum</name>
    <dbReference type="NCBI Taxonomy" id="128251"/>
    <lineage>
        <taxon>Eukaryota</taxon>
        <taxon>Viridiplantae</taxon>
        <taxon>Streptophyta</taxon>
        <taxon>Embryophyta</taxon>
        <taxon>Bryophyta</taxon>
        <taxon>Sphagnophytina</taxon>
        <taxon>Sphagnopsida</taxon>
        <taxon>Sphagnales</taxon>
        <taxon>Sphagnaceae</taxon>
        <taxon>Sphagnum</taxon>
    </lineage>
</organism>
<keyword evidence="2" id="KW-0812">Transmembrane</keyword>
<evidence type="ECO:0000256" key="1">
    <source>
        <dbReference type="SAM" id="MobiDB-lite"/>
    </source>
</evidence>
<name>A0ABP0TMR6_9BRYO</name>
<sequence length="120" mass="13660">MTDQRWKRQKGTKIGSQKANESRGAEEVGDQKRGTAVIAWLSHTGESLRHLTYEVPMATLNVNMLERCGKMRYLESLRLRHTDIRLTTDPTAQRFMCLSSLTLYNVVVLSIANASWPSSY</sequence>
<accession>A0ABP0TMR6</accession>
<keyword evidence="2" id="KW-1133">Transmembrane helix</keyword>
<evidence type="ECO:0000313" key="4">
    <source>
        <dbReference type="Proteomes" id="UP001497512"/>
    </source>
</evidence>
<keyword evidence="2" id="KW-0472">Membrane</keyword>
<gene>
    <name evidence="3" type="ORF">CSSPTR1EN2_LOCUS5468</name>
</gene>
<evidence type="ECO:0000313" key="3">
    <source>
        <dbReference type="EMBL" id="CAK9200560.1"/>
    </source>
</evidence>
<reference evidence="3" key="1">
    <citation type="submission" date="2024-02" db="EMBL/GenBank/DDBJ databases">
        <authorList>
            <consortium name="ELIXIR-Norway"/>
            <consortium name="Elixir Norway"/>
        </authorList>
    </citation>
    <scope>NUCLEOTIDE SEQUENCE</scope>
</reference>